<dbReference type="AlphaFoldDB" id="A0A9D1EYT2"/>
<reference evidence="2" key="2">
    <citation type="journal article" date="2021" name="PeerJ">
        <title>Extensive microbial diversity within the chicken gut microbiome revealed by metagenomics and culture.</title>
        <authorList>
            <person name="Gilroy R."/>
            <person name="Ravi A."/>
            <person name="Getino M."/>
            <person name="Pursley I."/>
            <person name="Horton D.L."/>
            <person name="Alikhan N.F."/>
            <person name="Baker D."/>
            <person name="Gharbi K."/>
            <person name="Hall N."/>
            <person name="Watson M."/>
            <person name="Adriaenssens E.M."/>
            <person name="Foster-Nyarko E."/>
            <person name="Jarju S."/>
            <person name="Secka A."/>
            <person name="Antonio M."/>
            <person name="Oren A."/>
            <person name="Chaudhuri R.R."/>
            <person name="La Ragione R."/>
            <person name="Hildebrand F."/>
            <person name="Pallen M.J."/>
        </authorList>
    </citation>
    <scope>NUCLEOTIDE SEQUENCE</scope>
    <source>
        <strain evidence="2">6276</strain>
    </source>
</reference>
<dbReference type="EMBL" id="DVIU01000149">
    <property type="protein sequence ID" value="HIS36476.1"/>
    <property type="molecule type" value="Genomic_DNA"/>
</dbReference>
<protein>
    <submittedName>
        <fullName evidence="2">ADP-ribosylglycohydrolase family protein</fullName>
    </submittedName>
</protein>
<evidence type="ECO:0000256" key="1">
    <source>
        <dbReference type="PIRSR" id="PIRSR605502-1"/>
    </source>
</evidence>
<dbReference type="SUPFAM" id="SSF101478">
    <property type="entry name" value="ADP-ribosylglycohydrolase"/>
    <property type="match status" value="1"/>
</dbReference>
<feature type="binding site" evidence="1">
    <location>
        <position position="36"/>
    </location>
    <ligand>
        <name>Mg(2+)</name>
        <dbReference type="ChEBI" id="CHEBI:18420"/>
        <label>1</label>
    </ligand>
</feature>
<keyword evidence="1" id="KW-0460">Magnesium</keyword>
<evidence type="ECO:0000313" key="2">
    <source>
        <dbReference type="EMBL" id="HIS36476.1"/>
    </source>
</evidence>
<evidence type="ECO:0000313" key="3">
    <source>
        <dbReference type="Proteomes" id="UP000823928"/>
    </source>
</evidence>
<feature type="binding site" evidence="1">
    <location>
        <position position="224"/>
    </location>
    <ligand>
        <name>Mg(2+)</name>
        <dbReference type="ChEBI" id="CHEBI:18420"/>
        <label>1</label>
    </ligand>
</feature>
<dbReference type="Gene3D" id="1.10.4080.10">
    <property type="entry name" value="ADP-ribosylation/Crystallin J1"/>
    <property type="match status" value="1"/>
</dbReference>
<dbReference type="GO" id="GO:0046872">
    <property type="term" value="F:metal ion binding"/>
    <property type="evidence" value="ECO:0007669"/>
    <property type="project" value="UniProtKB-KW"/>
</dbReference>
<sequence length="273" mass="30295">MLGVIIGDIVGSRFEFIEHSGKDFPLFTSTCHFTDDSLMTLAVAKALYLCKGNYENLGEVAKRCMVDIAHSYPNVGWGERFYKWLFVRQRRLNSFGNGAGMRISPVGWVADSEEEVRFLSRKITEISHDHPEGLKGAECVAMAVYWARTGKDKAFIRQGLSKYYSRLNDRSFTIENLIGSYGYDELGDWVTCQGSIPQAIIAFLDGDSFEDVIRNAVGIGGDSDTIGAMAGGIAEAYYGIPAEIEDKALSYLPADLQGLCYAFELIKRKRSNA</sequence>
<accession>A0A9D1EYT2</accession>
<comment type="cofactor">
    <cofactor evidence="1">
        <name>Mg(2+)</name>
        <dbReference type="ChEBI" id="CHEBI:18420"/>
    </cofactor>
    <text evidence="1">Binds 2 magnesium ions per subunit.</text>
</comment>
<name>A0A9D1EYT2_9BACT</name>
<dbReference type="InterPro" id="IPR036705">
    <property type="entry name" value="Ribosyl_crysJ1_sf"/>
</dbReference>
<dbReference type="InterPro" id="IPR005502">
    <property type="entry name" value="Ribosyl_crysJ1"/>
</dbReference>
<reference evidence="2" key="1">
    <citation type="submission" date="2020-10" db="EMBL/GenBank/DDBJ databases">
        <authorList>
            <person name="Gilroy R."/>
        </authorList>
    </citation>
    <scope>NUCLEOTIDE SEQUENCE</scope>
    <source>
        <strain evidence="2">6276</strain>
    </source>
</reference>
<dbReference type="Pfam" id="PF03747">
    <property type="entry name" value="ADP_ribosyl_GH"/>
    <property type="match status" value="1"/>
</dbReference>
<feature type="binding site" evidence="1">
    <location>
        <position position="34"/>
    </location>
    <ligand>
        <name>Mg(2+)</name>
        <dbReference type="ChEBI" id="CHEBI:18420"/>
        <label>1</label>
    </ligand>
</feature>
<feature type="binding site" evidence="1">
    <location>
        <position position="35"/>
    </location>
    <ligand>
        <name>Mg(2+)</name>
        <dbReference type="ChEBI" id="CHEBI:18420"/>
        <label>1</label>
    </ligand>
</feature>
<dbReference type="PANTHER" id="PTHR16222:SF12">
    <property type="entry name" value="ADP-RIBOSYLGLYCOHYDROLASE-RELATED"/>
    <property type="match status" value="1"/>
</dbReference>
<feature type="binding site" evidence="1">
    <location>
        <position position="225"/>
    </location>
    <ligand>
        <name>Mg(2+)</name>
        <dbReference type="ChEBI" id="CHEBI:18420"/>
        <label>1</label>
    </ligand>
</feature>
<feature type="binding site" evidence="1">
    <location>
        <position position="222"/>
    </location>
    <ligand>
        <name>Mg(2+)</name>
        <dbReference type="ChEBI" id="CHEBI:18420"/>
        <label>1</label>
    </ligand>
</feature>
<dbReference type="InterPro" id="IPR050792">
    <property type="entry name" value="ADP-ribosylglycohydrolase"/>
</dbReference>
<organism evidence="2 3">
    <name type="scientific">Candidatus Scatousia excrementigallinarum</name>
    <dbReference type="NCBI Taxonomy" id="2840935"/>
    <lineage>
        <taxon>Bacteria</taxon>
        <taxon>Candidatus Scatousia</taxon>
    </lineage>
</organism>
<dbReference type="Proteomes" id="UP000823928">
    <property type="component" value="Unassembled WGS sequence"/>
</dbReference>
<comment type="caution">
    <text evidence="2">The sequence shown here is derived from an EMBL/GenBank/DDBJ whole genome shotgun (WGS) entry which is preliminary data.</text>
</comment>
<proteinExistence type="predicted"/>
<dbReference type="PANTHER" id="PTHR16222">
    <property type="entry name" value="ADP-RIBOSYLGLYCOHYDROLASE"/>
    <property type="match status" value="1"/>
</dbReference>
<keyword evidence="1" id="KW-0479">Metal-binding</keyword>
<gene>
    <name evidence="2" type="ORF">IAC10_07585</name>
</gene>